<feature type="transmembrane region" description="Helical" evidence="1">
    <location>
        <begin position="42"/>
        <end position="63"/>
    </location>
</feature>
<keyword evidence="1" id="KW-0812">Transmembrane</keyword>
<evidence type="ECO:0008006" key="4">
    <source>
        <dbReference type="Google" id="ProtNLM"/>
    </source>
</evidence>
<keyword evidence="1" id="KW-1133">Transmembrane helix</keyword>
<evidence type="ECO:0000313" key="2">
    <source>
        <dbReference type="EMBL" id="NYI47267.1"/>
    </source>
</evidence>
<dbReference type="Proteomes" id="UP000562045">
    <property type="component" value="Unassembled WGS sequence"/>
</dbReference>
<keyword evidence="1" id="KW-0472">Membrane</keyword>
<evidence type="ECO:0000313" key="3">
    <source>
        <dbReference type="Proteomes" id="UP000562045"/>
    </source>
</evidence>
<sequence length="129" mass="13295">MHLRLRPDQLTRSAVIVVAVATSAAAWAGAGVDPWSLATWLAAHGGLVLAVALGWVVLAPLPLGAAALVARRSPWPWIGTVTVHLVVPVVLLARFPHLLPGWAWAVVALSVAVGLASVVTAFPDGPRGS</sequence>
<protein>
    <recommendedName>
        <fullName evidence="4">Integral membrane protein</fullName>
    </recommendedName>
</protein>
<feature type="transmembrane region" description="Helical" evidence="1">
    <location>
        <begin position="12"/>
        <end position="30"/>
    </location>
</feature>
<dbReference type="AlphaFoldDB" id="A0A7Z0CQY0"/>
<gene>
    <name evidence="2" type="ORF">BJ993_004347</name>
</gene>
<evidence type="ECO:0000256" key="1">
    <source>
        <dbReference type="SAM" id="Phobius"/>
    </source>
</evidence>
<feature type="transmembrane region" description="Helical" evidence="1">
    <location>
        <begin position="101"/>
        <end position="122"/>
    </location>
</feature>
<reference evidence="2 3" key="1">
    <citation type="submission" date="2020-07" db="EMBL/GenBank/DDBJ databases">
        <title>Sequencing the genomes of 1000 actinobacteria strains.</title>
        <authorList>
            <person name="Klenk H.-P."/>
        </authorList>
    </citation>
    <scope>NUCLEOTIDE SEQUENCE [LARGE SCALE GENOMIC DNA]</scope>
    <source>
        <strain evidence="2 3">DSM 15131</strain>
    </source>
</reference>
<proteinExistence type="predicted"/>
<accession>A0A7Z0CQY0</accession>
<organism evidence="2 3">
    <name type="scientific">Nocardioides aromaticivorans</name>
    <dbReference type="NCBI Taxonomy" id="200618"/>
    <lineage>
        <taxon>Bacteria</taxon>
        <taxon>Bacillati</taxon>
        <taxon>Actinomycetota</taxon>
        <taxon>Actinomycetes</taxon>
        <taxon>Propionibacteriales</taxon>
        <taxon>Nocardioidaceae</taxon>
        <taxon>Nocardioides</taxon>
    </lineage>
</organism>
<feature type="transmembrane region" description="Helical" evidence="1">
    <location>
        <begin position="75"/>
        <end position="95"/>
    </location>
</feature>
<comment type="caution">
    <text evidence="2">The sequence shown here is derived from an EMBL/GenBank/DDBJ whole genome shotgun (WGS) entry which is preliminary data.</text>
</comment>
<name>A0A7Z0CQY0_9ACTN</name>
<dbReference type="EMBL" id="JACBZM010000001">
    <property type="protein sequence ID" value="NYI47267.1"/>
    <property type="molecule type" value="Genomic_DNA"/>
</dbReference>
<dbReference type="RefSeq" id="WP_179651199.1">
    <property type="nucleotide sequence ID" value="NZ_JACBZM010000001.1"/>
</dbReference>